<dbReference type="Proteomes" id="UP000419144">
    <property type="component" value="Unassembled WGS sequence"/>
</dbReference>
<feature type="region of interest" description="Disordered" evidence="1">
    <location>
        <begin position="188"/>
        <end position="252"/>
    </location>
</feature>
<reference evidence="2" key="1">
    <citation type="submission" date="2019-11" db="EMBL/GenBank/DDBJ databases">
        <title>Leishmania tarentolae CDS.</title>
        <authorList>
            <person name="Goto Y."/>
            <person name="Yamagishi J."/>
        </authorList>
    </citation>
    <scope>NUCLEOTIDE SEQUENCE [LARGE SCALE GENOMIC DNA]</scope>
    <source>
        <strain evidence="2">Parrot Tar II</strain>
    </source>
</reference>
<evidence type="ECO:0000313" key="3">
    <source>
        <dbReference type="Proteomes" id="UP000419144"/>
    </source>
</evidence>
<evidence type="ECO:0000313" key="2">
    <source>
        <dbReference type="EMBL" id="GET86073.1"/>
    </source>
</evidence>
<dbReference type="AlphaFoldDB" id="A0A640K951"/>
<dbReference type="GO" id="GO:0016301">
    <property type="term" value="F:kinase activity"/>
    <property type="evidence" value="ECO:0007669"/>
    <property type="project" value="UniProtKB-KW"/>
</dbReference>
<proteinExistence type="predicted"/>
<feature type="region of interest" description="Disordered" evidence="1">
    <location>
        <begin position="88"/>
        <end position="110"/>
    </location>
</feature>
<feature type="compositionally biased region" description="Low complexity" evidence="1">
    <location>
        <begin position="48"/>
        <end position="59"/>
    </location>
</feature>
<feature type="region of interest" description="Disordered" evidence="1">
    <location>
        <begin position="412"/>
        <end position="437"/>
    </location>
</feature>
<feature type="region of interest" description="Disordered" evidence="1">
    <location>
        <begin position="464"/>
        <end position="489"/>
    </location>
</feature>
<evidence type="ECO:0000256" key="1">
    <source>
        <dbReference type="SAM" id="MobiDB-lite"/>
    </source>
</evidence>
<gene>
    <name evidence="2" type="ORF">LtaPh_0707000</name>
</gene>
<comment type="caution">
    <text evidence="2">The sequence shown here is derived from an EMBL/GenBank/DDBJ whole genome shotgun (WGS) entry which is preliminary data.</text>
</comment>
<accession>A0A640K951</accession>
<protein>
    <submittedName>
        <fullName evidence="2">Protein kinase, putative</fullName>
    </submittedName>
</protein>
<feature type="region of interest" description="Disordered" evidence="1">
    <location>
        <begin position="1"/>
        <end position="59"/>
    </location>
</feature>
<keyword evidence="3" id="KW-1185">Reference proteome</keyword>
<feature type="compositionally biased region" description="Low complexity" evidence="1">
    <location>
        <begin position="1"/>
        <end position="15"/>
    </location>
</feature>
<dbReference type="VEuPathDB" id="TriTrypDB:LtaPh_0707000"/>
<feature type="region of interest" description="Disordered" evidence="1">
    <location>
        <begin position="1017"/>
        <end position="1083"/>
    </location>
</feature>
<dbReference type="EMBL" id="BLBS01000008">
    <property type="protein sequence ID" value="GET86073.1"/>
    <property type="molecule type" value="Genomic_DNA"/>
</dbReference>
<keyword evidence="2" id="KW-0808">Transferase</keyword>
<keyword evidence="2" id="KW-0418">Kinase</keyword>
<dbReference type="OrthoDB" id="267678at2759"/>
<sequence>MSSDPMMAPTSSAPSTPSPPPVALHLHASSWRSWGAKEAGKSGGEGGANSATDSSQSSVVPSSVSVIAAVLATLTVATVSVAYKSFQLRRRSSRMQRSQSTAPDRPRTRHVEASNSLYTSDITMDTIRAATPLSRSTPRSNSTTDCCSTSGGGCNSTAAHVAAGANPSSTAALDSGLAEDSDFEEGVVGKPLPLAPLMDTTADAGARSDNRDMRLPQSSAPPLQMAHSSRTRLHDRRATPASSAAPLPPPRETPRVLLSNYYDLEPYVLQGLAGGAHGWKRVFGLLKSDMRMGSGRGDACAEDGSASAAGAPGRRAPGSLTRTCAGSNITIGETQALLQERLSPVVPITAAALTKPQTRGASAAASTCHNVAVHSDASVQNSVPEKSVATGKLRTARWCGDDQKLFSLAANFSTPASTPSPPSHPSRPSLSPVAGGPSPPSRFLNSFFFPVLQHLSSCVGRSVGSGLGDSTTTTETTSGTAGSSMHTTSTTNTFVTSAALAVAQRNLQRDISTLVAATASVRLGASASSSFSGSHVHTARCSAVPSVAVSPRVGTTGSCKSQQQHEGVTAAVPCSSFAALYEGSSTGNGGRRKRVAVEGEEGEAQQHQCVCSSRLHQSSDSRCQNSASVQDSDFNVKWYSGGRCGQNIRRSVQERTMLPHTIPCAAAAAAAAAACTTADGGELPVQLEASFTEAATAAGTESTGEPVSPPTVTPRCTIAEQLAVLTSRREQQHRYTQQLQVSRGSAAIGTGVVNTLPSASPTTSPSVHTGAAAAPTAMDFTGAAFSGSTAGAHSSFAWTSQHYTDTAPGVFHPSVLQLRHYENHAYSDITTEVQQCRRRCRRDCVASLGASATAAVRADAEDEDAGHEAHEAHTATLMPREAGITAGLSKRRSVERPAAETGLTGGAQTVAARKVSVAAGATVLASGVCNASPLSHSKPLQPSNERRVDDLTVKHKDDGSASYTISLTYHDSVTGASRTVNTSALPPLRRCDAGAPLPGFSSLSGGTTVRAAARTTRLTTTSTLDSSTSAAASPSHSRSVSGGEAAHACTASSLPARPATAATMGKSLHHSQPQHASDAEENDNASMVLSLSQVARTGDGRPRSAPHSSISVGGSLKCCNSPATVVTAGGTPSGNPGCDTVTATTTISGKINPFAAPLPPVEPQHGPRLRGVEGAAARWRLARFSAVAPAARCTSA</sequence>
<feature type="compositionally biased region" description="Low complexity" evidence="1">
    <location>
        <begin position="468"/>
        <end position="489"/>
    </location>
</feature>
<organism evidence="2 3">
    <name type="scientific">Leishmania tarentolae</name>
    <name type="common">Sauroleishmania tarentolae</name>
    <dbReference type="NCBI Taxonomy" id="5689"/>
    <lineage>
        <taxon>Eukaryota</taxon>
        <taxon>Discoba</taxon>
        <taxon>Euglenozoa</taxon>
        <taxon>Kinetoplastea</taxon>
        <taxon>Metakinetoplastina</taxon>
        <taxon>Trypanosomatida</taxon>
        <taxon>Trypanosomatidae</taxon>
        <taxon>Leishmaniinae</taxon>
        <taxon>Leishmania</taxon>
        <taxon>lizard Leishmania</taxon>
    </lineage>
</organism>
<feature type="compositionally biased region" description="Low complexity" evidence="1">
    <location>
        <begin position="1017"/>
        <end position="1041"/>
    </location>
</feature>
<name>A0A640K951_LEITA</name>